<keyword evidence="5 9" id="KW-0418">Kinase</keyword>
<sequence>MKNIKPIHIIFISTALHVGMLLLLLVLYRLFIDFLSLEMILSITLLGGVFSFIIIYFVFKKFIQERLDLIFRVISKGSNFNATQQRVDLKEDVIGSAVKASLSWANERKSEIAKLKEQATFRREFLGNLAHELKTPVFSIQGYILTLLEGGLEDEKVNRKFLERAAFSTERMAEILEDLDQIMNLEVNNVTIKNTSFNIVELTKDIILSLEESSIEKKVKVSMAKKYEPIYVNADKSKIAQVLTNLIANSINYSVENGSTTIRFYPINDTIMTEISDDGIGIEEKNIPRLFERFYRVEQSRNRNEGGSGLGLAICKHIVEAHGENINVKSELGVGSTFTFSLKKSNKPK</sequence>
<accession>A0A3E1EVD7</accession>
<dbReference type="SUPFAM" id="SSF47384">
    <property type="entry name" value="Homodimeric domain of signal transducing histidine kinase"/>
    <property type="match status" value="1"/>
</dbReference>
<dbReference type="InterPro" id="IPR050351">
    <property type="entry name" value="BphY/WalK/GraS-like"/>
</dbReference>
<evidence type="ECO:0000256" key="6">
    <source>
        <dbReference type="ARBA" id="ARBA00023012"/>
    </source>
</evidence>
<dbReference type="Pfam" id="PF02518">
    <property type="entry name" value="HATPase_c"/>
    <property type="match status" value="1"/>
</dbReference>
<feature type="transmembrane region" description="Helical" evidence="7">
    <location>
        <begin position="40"/>
        <end position="59"/>
    </location>
</feature>
<dbReference type="SMART" id="SM00388">
    <property type="entry name" value="HisKA"/>
    <property type="match status" value="1"/>
</dbReference>
<dbReference type="PRINTS" id="PR00344">
    <property type="entry name" value="BCTRLSENSOR"/>
</dbReference>
<dbReference type="FunFam" id="3.30.565.10:FF:000006">
    <property type="entry name" value="Sensor histidine kinase WalK"/>
    <property type="match status" value="1"/>
</dbReference>
<evidence type="ECO:0000256" key="4">
    <source>
        <dbReference type="ARBA" id="ARBA00022679"/>
    </source>
</evidence>
<evidence type="ECO:0000313" key="10">
    <source>
        <dbReference type="Proteomes" id="UP000257127"/>
    </source>
</evidence>
<dbReference type="InterPro" id="IPR003594">
    <property type="entry name" value="HATPase_dom"/>
</dbReference>
<dbReference type="InterPro" id="IPR003661">
    <property type="entry name" value="HisK_dim/P_dom"/>
</dbReference>
<keyword evidence="3" id="KW-0597">Phosphoprotein</keyword>
<keyword evidence="7" id="KW-1133">Transmembrane helix</keyword>
<dbReference type="InterPro" id="IPR004358">
    <property type="entry name" value="Sig_transdc_His_kin-like_C"/>
</dbReference>
<keyword evidence="6" id="KW-0902">Two-component regulatory system</keyword>
<dbReference type="CDD" id="cd00075">
    <property type="entry name" value="HATPase"/>
    <property type="match status" value="1"/>
</dbReference>
<protein>
    <recommendedName>
        <fullName evidence="2">histidine kinase</fullName>
        <ecNumber evidence="2">2.7.13.3</ecNumber>
    </recommendedName>
</protein>
<dbReference type="CDD" id="cd00082">
    <property type="entry name" value="HisKA"/>
    <property type="match status" value="1"/>
</dbReference>
<evidence type="ECO:0000256" key="1">
    <source>
        <dbReference type="ARBA" id="ARBA00000085"/>
    </source>
</evidence>
<dbReference type="SMART" id="SM00387">
    <property type="entry name" value="HATPase_c"/>
    <property type="match status" value="1"/>
</dbReference>
<keyword evidence="7" id="KW-0472">Membrane</keyword>
<dbReference type="PROSITE" id="PS50109">
    <property type="entry name" value="HIS_KIN"/>
    <property type="match status" value="1"/>
</dbReference>
<dbReference type="EMBL" id="QURB01000008">
    <property type="protein sequence ID" value="RFC53529.1"/>
    <property type="molecule type" value="Genomic_DNA"/>
</dbReference>
<dbReference type="InterPro" id="IPR036890">
    <property type="entry name" value="HATPase_C_sf"/>
</dbReference>
<comment type="catalytic activity">
    <reaction evidence="1">
        <text>ATP + protein L-histidine = ADP + protein N-phospho-L-histidine.</text>
        <dbReference type="EC" id="2.7.13.3"/>
    </reaction>
</comment>
<dbReference type="InterPro" id="IPR005467">
    <property type="entry name" value="His_kinase_dom"/>
</dbReference>
<comment type="caution">
    <text evidence="9">The sequence shown here is derived from an EMBL/GenBank/DDBJ whole genome shotgun (WGS) entry which is preliminary data.</text>
</comment>
<dbReference type="GO" id="GO:0016036">
    <property type="term" value="P:cellular response to phosphate starvation"/>
    <property type="evidence" value="ECO:0007669"/>
    <property type="project" value="TreeGrafter"/>
</dbReference>
<dbReference type="OrthoDB" id="9813151at2"/>
<dbReference type="GO" id="GO:0005886">
    <property type="term" value="C:plasma membrane"/>
    <property type="evidence" value="ECO:0007669"/>
    <property type="project" value="TreeGrafter"/>
</dbReference>
<feature type="domain" description="Histidine kinase" evidence="8">
    <location>
        <begin position="128"/>
        <end position="346"/>
    </location>
</feature>
<dbReference type="PANTHER" id="PTHR45453:SF1">
    <property type="entry name" value="PHOSPHATE REGULON SENSOR PROTEIN PHOR"/>
    <property type="match status" value="1"/>
</dbReference>
<keyword evidence="10" id="KW-1185">Reference proteome</keyword>
<dbReference type="Gene3D" id="1.10.287.130">
    <property type="match status" value="1"/>
</dbReference>
<reference evidence="9 10" key="1">
    <citation type="submission" date="2018-08" db="EMBL/GenBank/DDBJ databases">
        <title>The draft genome squence of Brumimicrobium sp. N62.</title>
        <authorList>
            <person name="Du Z.-J."/>
            <person name="Luo H.-R."/>
        </authorList>
    </citation>
    <scope>NUCLEOTIDE SEQUENCE [LARGE SCALE GENOMIC DNA]</scope>
    <source>
        <strain evidence="9 10">N62</strain>
    </source>
</reference>
<dbReference type="AlphaFoldDB" id="A0A3E1EVD7"/>
<dbReference type="GO" id="GO:0000155">
    <property type="term" value="F:phosphorelay sensor kinase activity"/>
    <property type="evidence" value="ECO:0007669"/>
    <property type="project" value="InterPro"/>
</dbReference>
<proteinExistence type="predicted"/>
<dbReference type="Pfam" id="PF00512">
    <property type="entry name" value="HisKA"/>
    <property type="match status" value="1"/>
</dbReference>
<gene>
    <name evidence="9" type="ORF">DXU93_12245</name>
</gene>
<name>A0A3E1EVD7_9FLAO</name>
<evidence type="ECO:0000259" key="8">
    <source>
        <dbReference type="PROSITE" id="PS50109"/>
    </source>
</evidence>
<evidence type="ECO:0000256" key="2">
    <source>
        <dbReference type="ARBA" id="ARBA00012438"/>
    </source>
</evidence>
<dbReference type="SUPFAM" id="SSF55874">
    <property type="entry name" value="ATPase domain of HSP90 chaperone/DNA topoisomerase II/histidine kinase"/>
    <property type="match status" value="1"/>
</dbReference>
<dbReference type="GO" id="GO:0004721">
    <property type="term" value="F:phosphoprotein phosphatase activity"/>
    <property type="evidence" value="ECO:0007669"/>
    <property type="project" value="TreeGrafter"/>
</dbReference>
<evidence type="ECO:0000256" key="3">
    <source>
        <dbReference type="ARBA" id="ARBA00022553"/>
    </source>
</evidence>
<keyword evidence="4" id="KW-0808">Transferase</keyword>
<dbReference type="PANTHER" id="PTHR45453">
    <property type="entry name" value="PHOSPHATE REGULON SENSOR PROTEIN PHOR"/>
    <property type="match status" value="1"/>
</dbReference>
<dbReference type="RefSeq" id="WP_116881588.1">
    <property type="nucleotide sequence ID" value="NZ_QURB01000008.1"/>
</dbReference>
<dbReference type="Proteomes" id="UP000257127">
    <property type="component" value="Unassembled WGS sequence"/>
</dbReference>
<evidence type="ECO:0000313" key="9">
    <source>
        <dbReference type="EMBL" id="RFC53529.1"/>
    </source>
</evidence>
<evidence type="ECO:0000256" key="7">
    <source>
        <dbReference type="SAM" id="Phobius"/>
    </source>
</evidence>
<keyword evidence="7" id="KW-0812">Transmembrane</keyword>
<dbReference type="InterPro" id="IPR036097">
    <property type="entry name" value="HisK_dim/P_sf"/>
</dbReference>
<dbReference type="EC" id="2.7.13.3" evidence="2"/>
<feature type="transmembrane region" description="Helical" evidence="7">
    <location>
        <begin position="7"/>
        <end position="28"/>
    </location>
</feature>
<dbReference type="Gene3D" id="3.30.565.10">
    <property type="entry name" value="Histidine kinase-like ATPase, C-terminal domain"/>
    <property type="match status" value="1"/>
</dbReference>
<organism evidence="9 10">
    <name type="scientific">Brumimicrobium aurantiacum</name>
    <dbReference type="NCBI Taxonomy" id="1737063"/>
    <lineage>
        <taxon>Bacteria</taxon>
        <taxon>Pseudomonadati</taxon>
        <taxon>Bacteroidota</taxon>
        <taxon>Flavobacteriia</taxon>
        <taxon>Flavobacteriales</taxon>
        <taxon>Crocinitomicaceae</taxon>
        <taxon>Brumimicrobium</taxon>
    </lineage>
</organism>
<evidence type="ECO:0000256" key="5">
    <source>
        <dbReference type="ARBA" id="ARBA00022777"/>
    </source>
</evidence>